<comment type="caution">
    <text evidence="2">The sequence shown here is derived from an EMBL/GenBank/DDBJ whole genome shotgun (WGS) entry which is preliminary data.</text>
</comment>
<proteinExistence type="predicted"/>
<reference evidence="2 3" key="1">
    <citation type="submission" date="2024-02" db="EMBL/GenBank/DDBJ databases">
        <title>Chromosome-scale genome assembly of the rough periwinkle Littorina saxatilis.</title>
        <authorList>
            <person name="De Jode A."/>
            <person name="Faria R."/>
            <person name="Formenti G."/>
            <person name="Sims Y."/>
            <person name="Smith T.P."/>
            <person name="Tracey A."/>
            <person name="Wood J.M.D."/>
            <person name="Zagrodzka Z.B."/>
            <person name="Johannesson K."/>
            <person name="Butlin R.K."/>
            <person name="Leder E.H."/>
        </authorList>
    </citation>
    <scope>NUCLEOTIDE SEQUENCE [LARGE SCALE GENOMIC DNA]</scope>
    <source>
        <strain evidence="2">Snail1</strain>
        <tissue evidence="2">Muscle</tissue>
    </source>
</reference>
<dbReference type="GO" id="GO:0047617">
    <property type="term" value="F:fatty acyl-CoA hydrolase activity"/>
    <property type="evidence" value="ECO:0007669"/>
    <property type="project" value="TreeGrafter"/>
</dbReference>
<dbReference type="InterPro" id="IPR014940">
    <property type="entry name" value="BAAT_C"/>
</dbReference>
<evidence type="ECO:0000259" key="1">
    <source>
        <dbReference type="Pfam" id="PF08840"/>
    </source>
</evidence>
<evidence type="ECO:0000313" key="2">
    <source>
        <dbReference type="EMBL" id="KAK7104521.1"/>
    </source>
</evidence>
<dbReference type="GO" id="GO:0006631">
    <property type="term" value="P:fatty acid metabolic process"/>
    <property type="evidence" value="ECO:0007669"/>
    <property type="project" value="TreeGrafter"/>
</dbReference>
<gene>
    <name evidence="2" type="ORF">V1264_019223</name>
</gene>
<protein>
    <recommendedName>
        <fullName evidence="1">BAAT/Acyl-CoA thioester hydrolase C-terminal domain-containing protein</fullName>
    </recommendedName>
</protein>
<dbReference type="InterPro" id="IPR029058">
    <property type="entry name" value="AB_hydrolase_fold"/>
</dbReference>
<dbReference type="GO" id="GO:0006637">
    <property type="term" value="P:acyl-CoA metabolic process"/>
    <property type="evidence" value="ECO:0007669"/>
    <property type="project" value="TreeGrafter"/>
</dbReference>
<evidence type="ECO:0000313" key="3">
    <source>
        <dbReference type="Proteomes" id="UP001374579"/>
    </source>
</evidence>
<name>A0AAN9GDS2_9CAEN</name>
<sequence length="123" mass="14064">MTSEGLLVKNAWMYTEDVFIPIWESSTRVLALISDDDGQVPPQLGDKLQAMYPEERRHLIEVVHYPGAGHLLEPSYTPHCRFCFNPPSGSDLLWGGRKKEHAKAQEDSWHRIITFLHTHLPSS</sequence>
<organism evidence="2 3">
    <name type="scientific">Littorina saxatilis</name>
    <dbReference type="NCBI Taxonomy" id="31220"/>
    <lineage>
        <taxon>Eukaryota</taxon>
        <taxon>Metazoa</taxon>
        <taxon>Spiralia</taxon>
        <taxon>Lophotrochozoa</taxon>
        <taxon>Mollusca</taxon>
        <taxon>Gastropoda</taxon>
        <taxon>Caenogastropoda</taxon>
        <taxon>Littorinimorpha</taxon>
        <taxon>Littorinoidea</taxon>
        <taxon>Littorinidae</taxon>
        <taxon>Littorina</taxon>
    </lineage>
</organism>
<keyword evidence="3" id="KW-1185">Reference proteome</keyword>
<dbReference type="Pfam" id="PF08840">
    <property type="entry name" value="BAAT_C"/>
    <property type="match status" value="1"/>
</dbReference>
<dbReference type="PANTHER" id="PTHR10824">
    <property type="entry name" value="ACYL-COENZYME A THIOESTERASE-RELATED"/>
    <property type="match status" value="1"/>
</dbReference>
<dbReference type="AlphaFoldDB" id="A0AAN9GDS2"/>
<dbReference type="Gene3D" id="3.40.50.1820">
    <property type="entry name" value="alpha/beta hydrolase"/>
    <property type="match status" value="1"/>
</dbReference>
<feature type="domain" description="BAAT/Acyl-CoA thioester hydrolase C-terminal" evidence="1">
    <location>
        <begin position="15"/>
        <end position="120"/>
    </location>
</feature>
<accession>A0AAN9GDS2</accession>
<dbReference type="PANTHER" id="PTHR10824:SF4">
    <property type="entry name" value="ACYL-COENZYME A THIOESTERASE 1-LIKE"/>
    <property type="match status" value="1"/>
</dbReference>
<dbReference type="Proteomes" id="UP001374579">
    <property type="component" value="Unassembled WGS sequence"/>
</dbReference>
<dbReference type="EMBL" id="JBAMIC010000008">
    <property type="protein sequence ID" value="KAK7104521.1"/>
    <property type="molecule type" value="Genomic_DNA"/>
</dbReference>
<dbReference type="SUPFAM" id="SSF53474">
    <property type="entry name" value="alpha/beta-Hydrolases"/>
    <property type="match status" value="1"/>
</dbReference>